<dbReference type="EMBL" id="PFFQ01000059">
    <property type="protein sequence ID" value="PIW14620.1"/>
    <property type="molecule type" value="Genomic_DNA"/>
</dbReference>
<dbReference type="AlphaFoldDB" id="A0A2M7FZ19"/>
<feature type="domain" description="Histone deacetylase" evidence="2">
    <location>
        <begin position="24"/>
        <end position="313"/>
    </location>
</feature>
<proteinExistence type="inferred from homology"/>
<accession>A0A2M7FZ19</accession>
<sequence>MSKPLLFYSEACLKHQNLSHSDTHPESPLRLQTILKRLYESKVWQNLPKRAPQPVNKELLFSLHDPSYVQMLERFCHSAGPGKRIDENTLVSEGSYEAALQAAGAATEMVEALLSGESQTAYSLIRPPGHHAMPAHTMGFCLFNNIALAARHALNQGLKRILILDWDAHHGNGTEHLFYQDPRVLFVSWHQFPNWPGTGALEDLGQGAGYGTNVNIPMPLKYGDTEYLRSFQELVVPLAEAYRPELILVSAGYDAHLADLLTDMNLTAAGFSQLTEEVMKLAHRFCQGKAGFILEGGYNVTALAASVDGTLQTLIQEQNVKPEEPFQALNCTHDPAELNRLIEKVRMIQPLLNGKLKLS</sequence>
<dbReference type="InterPro" id="IPR023801">
    <property type="entry name" value="His_deacetylse_dom"/>
</dbReference>
<dbReference type="GO" id="GO:0040029">
    <property type="term" value="P:epigenetic regulation of gene expression"/>
    <property type="evidence" value="ECO:0007669"/>
    <property type="project" value="TreeGrafter"/>
</dbReference>
<dbReference type="Gene3D" id="3.40.800.20">
    <property type="entry name" value="Histone deacetylase domain"/>
    <property type="match status" value="1"/>
</dbReference>
<evidence type="ECO:0000256" key="1">
    <source>
        <dbReference type="ARBA" id="ARBA00005947"/>
    </source>
</evidence>
<dbReference type="CDD" id="cd09992">
    <property type="entry name" value="HDAC_classII"/>
    <property type="match status" value="1"/>
</dbReference>
<dbReference type="InterPro" id="IPR000286">
    <property type="entry name" value="HDACs"/>
</dbReference>
<dbReference type="Pfam" id="PF00850">
    <property type="entry name" value="Hist_deacetyl"/>
    <property type="match status" value="1"/>
</dbReference>
<comment type="caution">
    <text evidence="3">The sequence shown here is derived from an EMBL/GenBank/DDBJ whole genome shotgun (WGS) entry which is preliminary data.</text>
</comment>
<gene>
    <name evidence="3" type="ORF">COW36_21525</name>
</gene>
<dbReference type="PRINTS" id="PR01270">
    <property type="entry name" value="HDASUPER"/>
</dbReference>
<evidence type="ECO:0000259" key="2">
    <source>
        <dbReference type="Pfam" id="PF00850"/>
    </source>
</evidence>
<comment type="similarity">
    <text evidence="1">Belongs to the histone deacetylase family.</text>
</comment>
<dbReference type="GO" id="GO:0004407">
    <property type="term" value="F:histone deacetylase activity"/>
    <property type="evidence" value="ECO:0007669"/>
    <property type="project" value="TreeGrafter"/>
</dbReference>
<dbReference type="SUPFAM" id="SSF52768">
    <property type="entry name" value="Arginase/deacetylase"/>
    <property type="match status" value="1"/>
</dbReference>
<dbReference type="PANTHER" id="PTHR10625">
    <property type="entry name" value="HISTONE DEACETYLASE HDAC1-RELATED"/>
    <property type="match status" value="1"/>
</dbReference>
<dbReference type="InterPro" id="IPR023696">
    <property type="entry name" value="Ureohydrolase_dom_sf"/>
</dbReference>
<evidence type="ECO:0000313" key="3">
    <source>
        <dbReference type="EMBL" id="PIW14620.1"/>
    </source>
</evidence>
<protein>
    <submittedName>
        <fullName evidence="3">Histone deacetylase</fullName>
    </submittedName>
</protein>
<dbReference type="PANTHER" id="PTHR10625:SF10">
    <property type="entry name" value="HISTONE DEACETYLASE HDAC1"/>
    <property type="match status" value="1"/>
</dbReference>
<name>A0A2M7FZ19_9BACT</name>
<evidence type="ECO:0000313" key="4">
    <source>
        <dbReference type="Proteomes" id="UP000231019"/>
    </source>
</evidence>
<dbReference type="Proteomes" id="UP000231019">
    <property type="component" value="Unassembled WGS sequence"/>
</dbReference>
<dbReference type="InterPro" id="IPR037138">
    <property type="entry name" value="His_deacetylse_dom_sf"/>
</dbReference>
<organism evidence="3 4">
    <name type="scientific">bacterium (Candidatus Blackallbacteria) CG17_big_fil_post_rev_8_21_14_2_50_48_46</name>
    <dbReference type="NCBI Taxonomy" id="2014261"/>
    <lineage>
        <taxon>Bacteria</taxon>
        <taxon>Candidatus Blackallbacteria</taxon>
    </lineage>
</organism>
<reference evidence="3 4" key="1">
    <citation type="submission" date="2017-09" db="EMBL/GenBank/DDBJ databases">
        <title>Depth-based differentiation of microbial function through sediment-hosted aquifers and enrichment of novel symbionts in the deep terrestrial subsurface.</title>
        <authorList>
            <person name="Probst A.J."/>
            <person name="Ladd B."/>
            <person name="Jarett J.K."/>
            <person name="Geller-Mcgrath D.E."/>
            <person name="Sieber C.M."/>
            <person name="Emerson J.B."/>
            <person name="Anantharaman K."/>
            <person name="Thomas B.C."/>
            <person name="Malmstrom R."/>
            <person name="Stieglmeier M."/>
            <person name="Klingl A."/>
            <person name="Woyke T."/>
            <person name="Ryan C.M."/>
            <person name="Banfield J.F."/>
        </authorList>
    </citation>
    <scope>NUCLEOTIDE SEQUENCE [LARGE SCALE GENOMIC DNA]</scope>
    <source>
        <strain evidence="3">CG17_big_fil_post_rev_8_21_14_2_50_48_46</strain>
    </source>
</reference>